<evidence type="ECO:0000256" key="2">
    <source>
        <dbReference type="SAM" id="MobiDB-lite"/>
    </source>
</evidence>
<feature type="compositionally biased region" description="Basic residues" evidence="2">
    <location>
        <begin position="236"/>
        <end position="250"/>
    </location>
</feature>
<feature type="compositionally biased region" description="Acidic residues" evidence="2">
    <location>
        <begin position="221"/>
        <end position="231"/>
    </location>
</feature>
<gene>
    <name evidence="3" type="ORF">M011DRAFT_472186</name>
</gene>
<sequence>MADNNCQGDSRLPLRPHTLPAPVDKSEIPLRGKTISALTLDEALTRIRRLEQQNLDLDAANKTLRTRVTGLDAANKTLRASSTAHAAALDEKDATIASLNADLASLRIEMNEGFELLARRGEDELRSARQGTEDAFKLITELVEENERLKENEGLKRIPVVTRILVVTSSRSRAEVMARVEAASEMAARKAEMYEVLEKEGWEMALRKCGAGADEMMGVEMGEEEGEEEDLEVKPVKKRKRNKHRNRKTHSSMPMAE</sequence>
<dbReference type="AlphaFoldDB" id="A0A6A6UZS3"/>
<evidence type="ECO:0000313" key="3">
    <source>
        <dbReference type="EMBL" id="KAF2742467.1"/>
    </source>
</evidence>
<name>A0A6A6UZS3_9PLEO</name>
<keyword evidence="1" id="KW-0175">Coiled coil</keyword>
<feature type="region of interest" description="Disordered" evidence="2">
    <location>
        <begin position="218"/>
        <end position="257"/>
    </location>
</feature>
<organism evidence="3 4">
    <name type="scientific">Sporormia fimetaria CBS 119925</name>
    <dbReference type="NCBI Taxonomy" id="1340428"/>
    <lineage>
        <taxon>Eukaryota</taxon>
        <taxon>Fungi</taxon>
        <taxon>Dikarya</taxon>
        <taxon>Ascomycota</taxon>
        <taxon>Pezizomycotina</taxon>
        <taxon>Dothideomycetes</taxon>
        <taxon>Pleosporomycetidae</taxon>
        <taxon>Pleosporales</taxon>
        <taxon>Sporormiaceae</taxon>
        <taxon>Sporormia</taxon>
    </lineage>
</organism>
<feature type="region of interest" description="Disordered" evidence="2">
    <location>
        <begin position="1"/>
        <end position="24"/>
    </location>
</feature>
<feature type="coiled-coil region" evidence="1">
    <location>
        <begin position="40"/>
        <end position="152"/>
    </location>
</feature>
<dbReference type="EMBL" id="MU006608">
    <property type="protein sequence ID" value="KAF2742467.1"/>
    <property type="molecule type" value="Genomic_DNA"/>
</dbReference>
<keyword evidence="4" id="KW-1185">Reference proteome</keyword>
<evidence type="ECO:0000313" key="4">
    <source>
        <dbReference type="Proteomes" id="UP000799440"/>
    </source>
</evidence>
<dbReference type="Proteomes" id="UP000799440">
    <property type="component" value="Unassembled WGS sequence"/>
</dbReference>
<evidence type="ECO:0000256" key="1">
    <source>
        <dbReference type="SAM" id="Coils"/>
    </source>
</evidence>
<reference evidence="3" key="1">
    <citation type="journal article" date="2020" name="Stud. Mycol.">
        <title>101 Dothideomycetes genomes: a test case for predicting lifestyles and emergence of pathogens.</title>
        <authorList>
            <person name="Haridas S."/>
            <person name="Albert R."/>
            <person name="Binder M."/>
            <person name="Bloem J."/>
            <person name="Labutti K."/>
            <person name="Salamov A."/>
            <person name="Andreopoulos B."/>
            <person name="Baker S."/>
            <person name="Barry K."/>
            <person name="Bills G."/>
            <person name="Bluhm B."/>
            <person name="Cannon C."/>
            <person name="Castanera R."/>
            <person name="Culley D."/>
            <person name="Daum C."/>
            <person name="Ezra D."/>
            <person name="Gonzalez J."/>
            <person name="Henrissat B."/>
            <person name="Kuo A."/>
            <person name="Liang C."/>
            <person name="Lipzen A."/>
            <person name="Lutzoni F."/>
            <person name="Magnuson J."/>
            <person name="Mondo S."/>
            <person name="Nolan M."/>
            <person name="Ohm R."/>
            <person name="Pangilinan J."/>
            <person name="Park H.-J."/>
            <person name="Ramirez L."/>
            <person name="Alfaro M."/>
            <person name="Sun H."/>
            <person name="Tritt A."/>
            <person name="Yoshinaga Y."/>
            <person name="Zwiers L.-H."/>
            <person name="Turgeon B."/>
            <person name="Goodwin S."/>
            <person name="Spatafora J."/>
            <person name="Crous P."/>
            <person name="Grigoriev I."/>
        </authorList>
    </citation>
    <scope>NUCLEOTIDE SEQUENCE</scope>
    <source>
        <strain evidence="3">CBS 119925</strain>
    </source>
</reference>
<protein>
    <submittedName>
        <fullName evidence="3">Uncharacterized protein</fullName>
    </submittedName>
</protein>
<proteinExistence type="predicted"/>
<accession>A0A6A6UZS3</accession>